<dbReference type="STRING" id="2316362.A0A4Q2DPK1"/>
<feature type="region of interest" description="Disordered" evidence="1">
    <location>
        <begin position="1220"/>
        <end position="1240"/>
    </location>
</feature>
<sequence length="1373" mass="152289">MAGAFLSNLTSGDSNAAAGLFRALWPKVFQSTFLILTSSSTDGGPDSKTEIRGSFLACFEAAMSTVYEHDTAASSSTFEQIPAELWSKILHEEQGFTVEDFKILCFVTPLFKTICQPLVYRSLTIRGVRECGGYVLDPGWEKQDVTISIGATPNNTISPPSMLQPPTDNTMFSKAAYGAFSQFKAALVRTLPLFTHLRRLELGLFPIDDGLLRAIASHPVLHELKLEACSFSSPTFPIPCIRLLECDMISQEQAPAAFRLACSQHLEGLQIKNMEASVALQGLRARLEDESTLKKLQRLTIIAGVARLSFLDVESLLNYMPALRQLDIVNNQPEAGAPSFTLSDGNQTIKPSAVPHLRRVSGSLSFARYVAPGRPVSDIRSGGGNFGYFAKTWAELEALLYPLCLSTATAEGITTLRLPKNHVAPIWLLSRFVAQTFPRLVDLRLPVGMISDEEELLNNMFLLPRRRGGRTRKLLNAEGSFDDGVAEKVMDDIRADVEYELVGGFDDPDNRTTGLDYETRSVSSPPLTISTPVSSPGVDVAATFATLCANIKLDSTGRPSQDPEDYREALIYFAQGLYPLPTGIQTLSFKPGSFPDYRMPFNPSRAVDQETCIAIVAALGERYPSLSAVTLIGRDGYRCERVRELGNVPGNSITASFHIVIPTRISIEHPRSAPALDFRNKFDSQNIYPPTSVTEGSTAQEDSRCTNFELSLCVRFPLTENSISLPSFFCAAMSAIRESEKGDFASILERIPVELWNRILNEEQGFTAQDFKTLCFVAPLFRTICQPAAFRCLATSFVLSYGYCFRDERRTEATICPRVVDCRRQDRAVELWRRDMVSLIRAERRLSLVGGHPALSTFPQTISISARKTSMASSMAPRATIDPPMHQPPADEMVLSWAAYDVVLQLKGTLARTLPLFTHLRRLEFRLLPIDDGLLRAIASHPVLNELKLEACSFPSPTFPLPRIRLLEYDEISQEQAPAAFRLASSQHLEELQIDNMGTPAVLEGLRARPETESMLKKLRRLTMKPSAQPKLLDMEKLLGYVPALHQLDIRAISIQEGNQAMDLSTIPHLRRFYGPLSLAQYVVPGRPVSDIRSVGYHRYFMETWPELQAHLYPLCLSTATAEGIETLHLPYSNVAPIWLLSQFVAEKFPRLVDLKLLVGTIRDMGSDLCDIGWAPISFDTLPGNLLVVKESFEDGVVEGMVKLIKDKVEHELVTSFDNPSHQAMDLDNQTRRGTSRSPPIQTFVPLPEVDVVKTLAGQSSHIELDSTGQPLNHPKNYEEALIYFAQGWYPIPTNIQTLSIRPGTFLGDDSGPVWPSGSVQQETCIAILTALGERYPSLAVVMLNHSDVYRCERIRGVGNGTMRWTVLATPKR</sequence>
<dbReference type="Proteomes" id="UP000290288">
    <property type="component" value="Unassembled WGS sequence"/>
</dbReference>
<accession>A0A4Q2DPK1</accession>
<dbReference type="Gene3D" id="3.80.10.10">
    <property type="entry name" value="Ribonuclease Inhibitor"/>
    <property type="match status" value="2"/>
</dbReference>
<evidence type="ECO:0000256" key="1">
    <source>
        <dbReference type="SAM" id="MobiDB-lite"/>
    </source>
</evidence>
<gene>
    <name evidence="2" type="ORF">EST38_g3759</name>
</gene>
<dbReference type="InterPro" id="IPR032675">
    <property type="entry name" value="LRR_dom_sf"/>
</dbReference>
<evidence type="ECO:0008006" key="4">
    <source>
        <dbReference type="Google" id="ProtNLM"/>
    </source>
</evidence>
<reference evidence="2 3" key="1">
    <citation type="submission" date="2019-01" db="EMBL/GenBank/DDBJ databases">
        <title>Draft genome sequence of Psathyrella aberdarensis IHI B618.</title>
        <authorList>
            <person name="Buettner E."/>
            <person name="Kellner H."/>
        </authorList>
    </citation>
    <scope>NUCLEOTIDE SEQUENCE [LARGE SCALE GENOMIC DNA]</scope>
    <source>
        <strain evidence="2 3">IHI B618</strain>
    </source>
</reference>
<dbReference type="OrthoDB" id="2998531at2759"/>
<comment type="caution">
    <text evidence="2">The sequence shown here is derived from an EMBL/GenBank/DDBJ whole genome shotgun (WGS) entry which is preliminary data.</text>
</comment>
<protein>
    <recommendedName>
        <fullName evidence="4">F-box domain-containing protein</fullName>
    </recommendedName>
</protein>
<keyword evidence="3" id="KW-1185">Reference proteome</keyword>
<dbReference type="SUPFAM" id="SSF52047">
    <property type="entry name" value="RNI-like"/>
    <property type="match status" value="1"/>
</dbReference>
<evidence type="ECO:0000313" key="2">
    <source>
        <dbReference type="EMBL" id="RXW22087.1"/>
    </source>
</evidence>
<evidence type="ECO:0000313" key="3">
    <source>
        <dbReference type="Proteomes" id="UP000290288"/>
    </source>
</evidence>
<name>A0A4Q2DPK1_9AGAR</name>
<proteinExistence type="predicted"/>
<dbReference type="EMBL" id="SDEE01000084">
    <property type="protein sequence ID" value="RXW22087.1"/>
    <property type="molecule type" value="Genomic_DNA"/>
</dbReference>
<organism evidence="2 3">
    <name type="scientific">Candolleomyces aberdarensis</name>
    <dbReference type="NCBI Taxonomy" id="2316362"/>
    <lineage>
        <taxon>Eukaryota</taxon>
        <taxon>Fungi</taxon>
        <taxon>Dikarya</taxon>
        <taxon>Basidiomycota</taxon>
        <taxon>Agaricomycotina</taxon>
        <taxon>Agaricomycetes</taxon>
        <taxon>Agaricomycetidae</taxon>
        <taxon>Agaricales</taxon>
        <taxon>Agaricineae</taxon>
        <taxon>Psathyrellaceae</taxon>
        <taxon>Candolleomyces</taxon>
    </lineage>
</organism>